<evidence type="ECO:0000313" key="3">
    <source>
        <dbReference type="Proteomes" id="UP000299102"/>
    </source>
</evidence>
<keyword evidence="3" id="KW-1185">Reference proteome</keyword>
<gene>
    <name evidence="2" type="ORF">EVAR_6180_1</name>
</gene>
<organism evidence="2 3">
    <name type="scientific">Eumeta variegata</name>
    <name type="common">Bagworm moth</name>
    <name type="synonym">Eumeta japonica</name>
    <dbReference type="NCBI Taxonomy" id="151549"/>
    <lineage>
        <taxon>Eukaryota</taxon>
        <taxon>Metazoa</taxon>
        <taxon>Ecdysozoa</taxon>
        <taxon>Arthropoda</taxon>
        <taxon>Hexapoda</taxon>
        <taxon>Insecta</taxon>
        <taxon>Pterygota</taxon>
        <taxon>Neoptera</taxon>
        <taxon>Endopterygota</taxon>
        <taxon>Lepidoptera</taxon>
        <taxon>Glossata</taxon>
        <taxon>Ditrysia</taxon>
        <taxon>Tineoidea</taxon>
        <taxon>Psychidae</taxon>
        <taxon>Oiketicinae</taxon>
        <taxon>Eumeta</taxon>
    </lineage>
</organism>
<accession>A0A4C1THV5</accession>
<feature type="region of interest" description="Disordered" evidence="1">
    <location>
        <begin position="67"/>
        <end position="88"/>
    </location>
</feature>
<dbReference type="AlphaFoldDB" id="A0A4C1THV5"/>
<dbReference type="Proteomes" id="UP000299102">
    <property type="component" value="Unassembled WGS sequence"/>
</dbReference>
<proteinExistence type="predicted"/>
<name>A0A4C1THV5_EUMVA</name>
<reference evidence="2 3" key="1">
    <citation type="journal article" date="2019" name="Commun. Biol.">
        <title>The bagworm genome reveals a unique fibroin gene that provides high tensile strength.</title>
        <authorList>
            <person name="Kono N."/>
            <person name="Nakamura H."/>
            <person name="Ohtoshi R."/>
            <person name="Tomita M."/>
            <person name="Numata K."/>
            <person name="Arakawa K."/>
        </authorList>
    </citation>
    <scope>NUCLEOTIDE SEQUENCE [LARGE SCALE GENOMIC DNA]</scope>
</reference>
<comment type="caution">
    <text evidence="2">The sequence shown here is derived from an EMBL/GenBank/DDBJ whole genome shotgun (WGS) entry which is preliminary data.</text>
</comment>
<protein>
    <submittedName>
        <fullName evidence="2">Uncharacterized protein</fullName>
    </submittedName>
</protein>
<sequence>MWSSRVVTKFAAAPKWTSPTDEVRSLTEHRHEIAASAVVSSSEYYRILIINNYLRNPKEMKCVRPLNAPADGRPVARPPSTPALDYLSRAPAGRQPTQLFNGVDIHSYQFPQFCEKKNVASRDVRQM</sequence>
<evidence type="ECO:0000256" key="1">
    <source>
        <dbReference type="SAM" id="MobiDB-lite"/>
    </source>
</evidence>
<dbReference type="EMBL" id="BGZK01000053">
    <property type="protein sequence ID" value="GBP12871.1"/>
    <property type="molecule type" value="Genomic_DNA"/>
</dbReference>
<evidence type="ECO:0000313" key="2">
    <source>
        <dbReference type="EMBL" id="GBP12871.1"/>
    </source>
</evidence>